<dbReference type="Pfam" id="PF00645">
    <property type="entry name" value="zf-PARP"/>
    <property type="match status" value="1"/>
</dbReference>
<dbReference type="EMBL" id="CAJJDN010000019">
    <property type="protein sequence ID" value="CAD8064923.1"/>
    <property type="molecule type" value="Genomic_DNA"/>
</dbReference>
<gene>
    <name evidence="4" type="ORF">PSON_ATCC_30995.1.T0190372</name>
    <name evidence="5" type="ORF">PSON_ATCC_30995.1.T0190373</name>
</gene>
<dbReference type="AlphaFoldDB" id="A0A8S1LQC4"/>
<evidence type="ECO:0000256" key="1">
    <source>
        <dbReference type="ARBA" id="ARBA00022723"/>
    </source>
</evidence>
<dbReference type="PROSITE" id="PS50064">
    <property type="entry name" value="ZF_PARP_2"/>
    <property type="match status" value="1"/>
</dbReference>
<protein>
    <recommendedName>
        <fullName evidence="3">PARP-type domain-containing protein</fullName>
    </recommendedName>
</protein>
<organism evidence="5 6">
    <name type="scientific">Paramecium sonneborni</name>
    <dbReference type="NCBI Taxonomy" id="65129"/>
    <lineage>
        <taxon>Eukaryota</taxon>
        <taxon>Sar</taxon>
        <taxon>Alveolata</taxon>
        <taxon>Ciliophora</taxon>
        <taxon>Intramacronucleata</taxon>
        <taxon>Oligohymenophorea</taxon>
        <taxon>Peniculida</taxon>
        <taxon>Parameciidae</taxon>
        <taxon>Paramecium</taxon>
    </lineage>
</organism>
<name>A0A8S1LQC4_9CILI</name>
<evidence type="ECO:0000259" key="3">
    <source>
        <dbReference type="PROSITE" id="PS50064"/>
    </source>
</evidence>
<dbReference type="Proteomes" id="UP000692954">
    <property type="component" value="Unassembled WGS sequence"/>
</dbReference>
<dbReference type="EMBL" id="CAJJDN010000019">
    <property type="protein sequence ID" value="CAD8064924.1"/>
    <property type="molecule type" value="Genomic_DNA"/>
</dbReference>
<reference evidence="5" key="1">
    <citation type="submission" date="2021-01" db="EMBL/GenBank/DDBJ databases">
        <authorList>
            <consortium name="Genoscope - CEA"/>
            <person name="William W."/>
        </authorList>
    </citation>
    <scope>NUCLEOTIDE SEQUENCE</scope>
</reference>
<evidence type="ECO:0000313" key="6">
    <source>
        <dbReference type="Proteomes" id="UP000692954"/>
    </source>
</evidence>
<sequence>MQQYLEVGYALSNRVRCTGCFQTIVKNEIRFGHVFVAPGFGYDKKHWYHLTCLKFMPKGDRNQDVALINIHGLRTEDQKKVHDRIEFIKKNNGKKLMKECKLLEKQDDQCEYIKADKDIFSTFIKHMKHKERKDLGEF</sequence>
<keyword evidence="2" id="KW-0862">Zinc</keyword>
<accession>A0A8S1LQC4</accession>
<dbReference type="OrthoDB" id="282242at2759"/>
<evidence type="ECO:0000313" key="5">
    <source>
        <dbReference type="EMBL" id="CAD8064924.1"/>
    </source>
</evidence>
<evidence type="ECO:0000313" key="4">
    <source>
        <dbReference type="EMBL" id="CAD8064923.1"/>
    </source>
</evidence>
<keyword evidence="1" id="KW-0479">Metal-binding</keyword>
<dbReference type="GO" id="GO:0008270">
    <property type="term" value="F:zinc ion binding"/>
    <property type="evidence" value="ECO:0007669"/>
    <property type="project" value="InterPro"/>
</dbReference>
<dbReference type="InterPro" id="IPR001510">
    <property type="entry name" value="Znf_PARP"/>
</dbReference>
<comment type="caution">
    <text evidence="5">The sequence shown here is derived from an EMBL/GenBank/DDBJ whole genome shotgun (WGS) entry which is preliminary data.</text>
</comment>
<feature type="domain" description="PARP-type" evidence="3">
    <location>
        <begin position="5"/>
        <end position="89"/>
    </location>
</feature>
<keyword evidence="6" id="KW-1185">Reference proteome</keyword>
<proteinExistence type="predicted"/>
<evidence type="ECO:0000256" key="2">
    <source>
        <dbReference type="ARBA" id="ARBA00022833"/>
    </source>
</evidence>
<dbReference type="SMART" id="SM01336">
    <property type="entry name" value="zf-PARP"/>
    <property type="match status" value="1"/>
</dbReference>
<dbReference type="GO" id="GO:0003677">
    <property type="term" value="F:DNA binding"/>
    <property type="evidence" value="ECO:0007669"/>
    <property type="project" value="InterPro"/>
</dbReference>